<dbReference type="SMART" id="SM00283">
    <property type="entry name" value="MA"/>
    <property type="match status" value="1"/>
</dbReference>
<keyword evidence="4" id="KW-0175">Coiled coil</keyword>
<dbReference type="AlphaFoldDB" id="A0A126QPV1"/>
<dbReference type="CDD" id="cd18773">
    <property type="entry name" value="PDC1_HK_sensor"/>
    <property type="match status" value="1"/>
</dbReference>
<dbReference type="OrthoDB" id="9806477at2"/>
<sequence>MKEKFNYLAVIFSVPMVLGAFVALTPSVAAAGEVTILSALGDVGPLGLGLLALVLAGACWGCWFLTARTIHNKYSTLTNLCRLAASGRRDLEFPMAGSDNYGKLSESLNLIVNYIGELENRAEKAESVAAEAKAQSAEARKQAEQARRQGEAARCEGLLSAAGTLEHSVQSIRSHSSVLDAASAKARDGAAEQQRFISEAASAMEEMNAAVSETAASASAAAEDAEQVMSLAESGSAVVTRTQESISAVSRNSQSLVESVAGLGAQAQGVGAIMGVISDIADQTNLLALNAAIEAARAGEAGRGFAVVADEVRKLAEKTMDATRDVGVAIEGIQAQVSRTIDGVKDMAGLADEAAGLARESGAALEEIVTHSGTSSQRISAIAAASTQQSVSSEEVTRTISAVHSISFETDKGMAEAAEAVVELSARVEELALMTGVFRTVGSGKVQEIIGRMAGAAGVQSGERSRQEEIMRRALKENDFLELLYITDARGVQTVSNIGGKVSGYAEDASAYGSEWGARPWFRGAIDNRTFYVSDVYTSSASGRECITVSGPFFSPSGEVLGVIAADVSVTTGGGTA</sequence>
<comment type="similarity">
    <text evidence="2">Belongs to the methyl-accepting chemotaxis (MCP) protein family.</text>
</comment>
<evidence type="ECO:0000313" key="9">
    <source>
        <dbReference type="Proteomes" id="UP000055611"/>
    </source>
</evidence>
<dbReference type="InterPro" id="IPR004089">
    <property type="entry name" value="MCPsignal_dom"/>
</dbReference>
<accession>A0A126QPV1</accession>
<evidence type="ECO:0000256" key="3">
    <source>
        <dbReference type="PROSITE-ProRule" id="PRU00284"/>
    </source>
</evidence>
<dbReference type="SUPFAM" id="SSF103190">
    <property type="entry name" value="Sensory domain-like"/>
    <property type="match status" value="1"/>
</dbReference>
<name>A0A126QPV1_9BACT</name>
<dbReference type="EMBL" id="CP014206">
    <property type="protein sequence ID" value="AMK11954.1"/>
    <property type="molecule type" value="Genomic_DNA"/>
</dbReference>
<dbReference type="EMBL" id="SOBK01000009">
    <property type="protein sequence ID" value="TDT87223.1"/>
    <property type="molecule type" value="Genomic_DNA"/>
</dbReference>
<dbReference type="KEGG" id="dej:AWY79_12940"/>
<evidence type="ECO:0000313" key="8">
    <source>
        <dbReference type="EMBL" id="TDT87223.1"/>
    </source>
</evidence>
<dbReference type="PRINTS" id="PR00260">
    <property type="entry name" value="CHEMTRNSDUCR"/>
</dbReference>
<keyword evidence="1 3" id="KW-0807">Transducer</keyword>
<evidence type="ECO:0000256" key="5">
    <source>
        <dbReference type="SAM" id="Phobius"/>
    </source>
</evidence>
<evidence type="ECO:0000313" key="7">
    <source>
        <dbReference type="EMBL" id="AMK11954.1"/>
    </source>
</evidence>
<dbReference type="Pfam" id="PF22673">
    <property type="entry name" value="MCP-like_PDC_1"/>
    <property type="match status" value="1"/>
</dbReference>
<evidence type="ECO:0000256" key="1">
    <source>
        <dbReference type="ARBA" id="ARBA00023224"/>
    </source>
</evidence>
<dbReference type="SUPFAM" id="SSF58104">
    <property type="entry name" value="Methyl-accepting chemotaxis protein (MCP) signaling domain"/>
    <property type="match status" value="1"/>
</dbReference>
<evidence type="ECO:0000259" key="6">
    <source>
        <dbReference type="PROSITE" id="PS50111"/>
    </source>
</evidence>
<dbReference type="Proteomes" id="UP000055611">
    <property type="component" value="Chromosome"/>
</dbReference>
<keyword evidence="9" id="KW-1185">Reference proteome</keyword>
<reference evidence="8 10" key="2">
    <citation type="submission" date="2019-03" db="EMBL/GenBank/DDBJ databases">
        <title>Genomic Encyclopedia of Type Strains, Phase IV (KMG-IV): sequencing the most valuable type-strain genomes for metagenomic binning, comparative biology and taxonomic classification.</title>
        <authorList>
            <person name="Goeker M."/>
        </authorList>
    </citation>
    <scope>NUCLEOTIDE SEQUENCE [LARGE SCALE GENOMIC DNA]</scope>
    <source>
        <strain evidence="8 10">DSM 101483</strain>
    </source>
</reference>
<protein>
    <submittedName>
        <fullName evidence="7">Chemotaxis protein</fullName>
    </submittedName>
    <submittedName>
        <fullName evidence="8">Methyl-accepting chemotaxis sensory transducer with Cache sensor</fullName>
    </submittedName>
</protein>
<feature type="domain" description="Methyl-accepting transducer" evidence="6">
    <location>
        <begin position="168"/>
        <end position="404"/>
    </location>
</feature>
<feature type="coiled-coil region" evidence="4">
    <location>
        <begin position="115"/>
        <end position="156"/>
    </location>
</feature>
<feature type="transmembrane region" description="Helical" evidence="5">
    <location>
        <begin position="47"/>
        <end position="66"/>
    </location>
</feature>
<proteinExistence type="inferred from homology"/>
<keyword evidence="5" id="KW-1133">Transmembrane helix</keyword>
<evidence type="ECO:0000256" key="2">
    <source>
        <dbReference type="ARBA" id="ARBA00029447"/>
    </source>
</evidence>
<keyword evidence="5" id="KW-0812">Transmembrane</keyword>
<reference evidence="7 9" key="1">
    <citation type="journal article" date="2016" name="Front. Microbiol.">
        <title>Genome Sequence of the Piezophilic, Mesophilic Sulfate-Reducing Bacterium Desulfovibrio indicus J2T.</title>
        <authorList>
            <person name="Cao J."/>
            <person name="Maignien L."/>
            <person name="Shao Z."/>
            <person name="Alain K."/>
            <person name="Jebbar M."/>
        </authorList>
    </citation>
    <scope>NUCLEOTIDE SEQUENCE [LARGE SCALE GENOMIC DNA]</scope>
    <source>
        <strain evidence="7 9">J2</strain>
    </source>
</reference>
<dbReference type="PROSITE" id="PS50111">
    <property type="entry name" value="CHEMOTAXIS_TRANSDUC_2"/>
    <property type="match status" value="1"/>
</dbReference>
<keyword evidence="5" id="KW-0472">Membrane</keyword>
<dbReference type="InterPro" id="IPR004090">
    <property type="entry name" value="Chemotax_Me-accpt_rcpt"/>
</dbReference>
<dbReference type="Pfam" id="PF00015">
    <property type="entry name" value="MCPsignal"/>
    <property type="match status" value="1"/>
</dbReference>
<dbReference type="PANTHER" id="PTHR32089">
    <property type="entry name" value="METHYL-ACCEPTING CHEMOTAXIS PROTEIN MCPB"/>
    <property type="match status" value="1"/>
</dbReference>
<dbReference type="Gene3D" id="1.10.287.950">
    <property type="entry name" value="Methyl-accepting chemotaxis protein"/>
    <property type="match status" value="1"/>
</dbReference>
<evidence type="ECO:0000256" key="4">
    <source>
        <dbReference type="SAM" id="Coils"/>
    </source>
</evidence>
<dbReference type="Gene3D" id="3.30.450.20">
    <property type="entry name" value="PAS domain"/>
    <property type="match status" value="1"/>
</dbReference>
<dbReference type="InterPro" id="IPR029151">
    <property type="entry name" value="Sensor-like_sf"/>
</dbReference>
<dbReference type="CDD" id="cd11386">
    <property type="entry name" value="MCP_signal"/>
    <property type="match status" value="1"/>
</dbReference>
<dbReference type="GO" id="GO:0004888">
    <property type="term" value="F:transmembrane signaling receptor activity"/>
    <property type="evidence" value="ECO:0007669"/>
    <property type="project" value="InterPro"/>
</dbReference>
<organism evidence="8 10">
    <name type="scientific">Pseudodesulfovibrio indicus</name>
    <dbReference type="NCBI Taxonomy" id="1716143"/>
    <lineage>
        <taxon>Bacteria</taxon>
        <taxon>Pseudomonadati</taxon>
        <taxon>Thermodesulfobacteriota</taxon>
        <taxon>Desulfovibrionia</taxon>
        <taxon>Desulfovibrionales</taxon>
        <taxon>Desulfovibrionaceae</taxon>
    </lineage>
</organism>
<dbReference type="Proteomes" id="UP000295506">
    <property type="component" value="Unassembled WGS sequence"/>
</dbReference>
<dbReference type="PANTHER" id="PTHR32089:SF112">
    <property type="entry name" value="LYSOZYME-LIKE PROTEIN-RELATED"/>
    <property type="match status" value="1"/>
</dbReference>
<gene>
    <name evidence="7" type="ORF">AWY79_12940</name>
    <name evidence="8" type="ORF">EDC59_109110</name>
</gene>
<evidence type="ECO:0000313" key="10">
    <source>
        <dbReference type="Proteomes" id="UP000295506"/>
    </source>
</evidence>
<dbReference type="GO" id="GO:0006935">
    <property type="term" value="P:chemotaxis"/>
    <property type="evidence" value="ECO:0007669"/>
    <property type="project" value="InterPro"/>
</dbReference>
<dbReference type="GO" id="GO:0016020">
    <property type="term" value="C:membrane"/>
    <property type="evidence" value="ECO:0007669"/>
    <property type="project" value="InterPro"/>
</dbReference>
<dbReference type="GO" id="GO:0007165">
    <property type="term" value="P:signal transduction"/>
    <property type="evidence" value="ECO:0007669"/>
    <property type="project" value="UniProtKB-KW"/>
</dbReference>